<dbReference type="PANTHER" id="PTHR33693:SF1">
    <property type="entry name" value="TYPE-4 URACIL-DNA GLYCOSYLASE"/>
    <property type="match status" value="1"/>
</dbReference>
<feature type="region of interest" description="Disordered" evidence="12">
    <location>
        <begin position="29"/>
        <end position="78"/>
    </location>
</feature>
<evidence type="ECO:0000256" key="10">
    <source>
        <dbReference type="ARBA" id="ARBA00023014"/>
    </source>
</evidence>
<evidence type="ECO:0000256" key="7">
    <source>
        <dbReference type="ARBA" id="ARBA00022763"/>
    </source>
</evidence>
<evidence type="ECO:0000256" key="12">
    <source>
        <dbReference type="SAM" id="MobiDB-lite"/>
    </source>
</evidence>
<comment type="caution">
    <text evidence="14">The sequence shown here is derived from an EMBL/GenBank/DDBJ whole genome shotgun (WGS) entry which is preliminary data.</text>
</comment>
<evidence type="ECO:0000256" key="9">
    <source>
        <dbReference type="ARBA" id="ARBA00023004"/>
    </source>
</evidence>
<dbReference type="Pfam" id="PF03167">
    <property type="entry name" value="UDG"/>
    <property type="match status" value="1"/>
</dbReference>
<keyword evidence="11" id="KW-0234">DNA repair</keyword>
<evidence type="ECO:0000256" key="4">
    <source>
        <dbReference type="ARBA" id="ARBA00019403"/>
    </source>
</evidence>
<dbReference type="CDD" id="cd10030">
    <property type="entry name" value="UDG-F4_TTUDGA_SPO1dp_like"/>
    <property type="match status" value="1"/>
</dbReference>
<keyword evidence="15" id="KW-1185">Reference proteome</keyword>
<dbReference type="InterPro" id="IPR051536">
    <property type="entry name" value="UDG_Type-4/5"/>
</dbReference>
<evidence type="ECO:0000256" key="8">
    <source>
        <dbReference type="ARBA" id="ARBA00022801"/>
    </source>
</evidence>
<dbReference type="SUPFAM" id="SSF52141">
    <property type="entry name" value="Uracil-DNA glycosylase-like"/>
    <property type="match status" value="1"/>
</dbReference>
<dbReference type="Gene3D" id="3.40.470.10">
    <property type="entry name" value="Uracil-DNA glycosylase-like domain"/>
    <property type="match status" value="1"/>
</dbReference>
<gene>
    <name evidence="14" type="ORF">ACFSCT_12560</name>
</gene>
<evidence type="ECO:0000259" key="13">
    <source>
        <dbReference type="SMART" id="SM00986"/>
    </source>
</evidence>
<keyword evidence="8" id="KW-0378">Hydrolase</keyword>
<keyword evidence="5" id="KW-0004">4Fe-4S</keyword>
<sequence length="277" mass="29423">MTADPVWKGIEIDAETALAMLAWQSDMGADEPMLDNPVNRFDQPPAPQGNGPGPSTTQPGRAAQQPAAPDTSDDGAAAHVAEAARLARSAGDLAALAEAQAGFDGIEIKRGARNFVFADGQPLARVMIIGEAPGEDEDRQGKPFVGRAGQFLDRMLAAIGLSRDAPDPARAVYIANVLPWRPPGNRRPEPQEIAAMLPFLRRHVELAGPDLIVLMGNTPCKAALGQEGILRLRGQWTTAFGVPALPMTHPAYLLRTPIAKREAWADLLSLSARLNGA</sequence>
<dbReference type="InterPro" id="IPR005122">
    <property type="entry name" value="Uracil-DNA_glycosylase-like"/>
</dbReference>
<dbReference type="Proteomes" id="UP001597213">
    <property type="component" value="Unassembled WGS sequence"/>
</dbReference>
<comment type="similarity">
    <text evidence="2">Belongs to the uracil-DNA glycosylase (UDG) superfamily. Type 4 (UDGa) family.</text>
</comment>
<feature type="domain" description="Uracil-DNA glycosylase-like" evidence="13">
    <location>
        <begin position="117"/>
        <end position="268"/>
    </location>
</feature>
<dbReference type="InterPro" id="IPR036895">
    <property type="entry name" value="Uracil-DNA_glycosylase-like_sf"/>
</dbReference>
<dbReference type="NCBIfam" id="TIGR00758">
    <property type="entry name" value="UDG_fam4"/>
    <property type="match status" value="1"/>
</dbReference>
<dbReference type="EMBL" id="JBHUEN010000043">
    <property type="protein sequence ID" value="MFD1882546.1"/>
    <property type="molecule type" value="Genomic_DNA"/>
</dbReference>
<dbReference type="RefSeq" id="WP_379143245.1">
    <property type="nucleotide sequence ID" value="NZ_JBHUEN010000043.1"/>
</dbReference>
<proteinExistence type="inferred from homology"/>
<evidence type="ECO:0000313" key="14">
    <source>
        <dbReference type="EMBL" id="MFD1882546.1"/>
    </source>
</evidence>
<dbReference type="SMART" id="SM00986">
    <property type="entry name" value="UDG"/>
    <property type="match status" value="1"/>
</dbReference>
<evidence type="ECO:0000256" key="3">
    <source>
        <dbReference type="ARBA" id="ARBA00012030"/>
    </source>
</evidence>
<evidence type="ECO:0000256" key="11">
    <source>
        <dbReference type="ARBA" id="ARBA00023204"/>
    </source>
</evidence>
<dbReference type="InterPro" id="IPR005273">
    <property type="entry name" value="Ura-DNA_glyco_family4"/>
</dbReference>
<reference evidence="15" key="1">
    <citation type="journal article" date="2019" name="Int. J. Syst. Evol. Microbiol.">
        <title>The Global Catalogue of Microorganisms (GCM) 10K type strain sequencing project: providing services to taxonomists for standard genome sequencing and annotation.</title>
        <authorList>
            <consortium name="The Broad Institute Genomics Platform"/>
            <consortium name="The Broad Institute Genome Sequencing Center for Infectious Disease"/>
            <person name="Wu L."/>
            <person name="Ma J."/>
        </authorList>
    </citation>
    <scope>NUCLEOTIDE SEQUENCE [LARGE SCALE GENOMIC DNA]</scope>
    <source>
        <strain evidence="15">CCUG 56029</strain>
    </source>
</reference>
<comment type="catalytic activity">
    <reaction evidence="1">
        <text>Hydrolyzes single-stranded DNA or mismatched double-stranded DNA and polynucleotides, releasing free uracil.</text>
        <dbReference type="EC" id="3.2.2.27"/>
    </reaction>
</comment>
<dbReference type="SMART" id="SM00987">
    <property type="entry name" value="UreE_C"/>
    <property type="match status" value="1"/>
</dbReference>
<keyword evidence="7" id="KW-0227">DNA damage</keyword>
<evidence type="ECO:0000313" key="15">
    <source>
        <dbReference type="Proteomes" id="UP001597213"/>
    </source>
</evidence>
<evidence type="ECO:0000256" key="2">
    <source>
        <dbReference type="ARBA" id="ARBA00006521"/>
    </source>
</evidence>
<evidence type="ECO:0000256" key="5">
    <source>
        <dbReference type="ARBA" id="ARBA00022485"/>
    </source>
</evidence>
<evidence type="ECO:0000256" key="6">
    <source>
        <dbReference type="ARBA" id="ARBA00022723"/>
    </source>
</evidence>
<keyword evidence="9" id="KW-0408">Iron</keyword>
<name>A0ABW4R8H7_9RHOB</name>
<keyword evidence="10" id="KW-0411">Iron-sulfur</keyword>
<organism evidence="14 15">
    <name type="scientific">Paracoccus pacificus</name>
    <dbReference type="NCBI Taxonomy" id="1463598"/>
    <lineage>
        <taxon>Bacteria</taxon>
        <taxon>Pseudomonadati</taxon>
        <taxon>Pseudomonadota</taxon>
        <taxon>Alphaproteobacteria</taxon>
        <taxon>Rhodobacterales</taxon>
        <taxon>Paracoccaceae</taxon>
        <taxon>Paracoccus</taxon>
    </lineage>
</organism>
<dbReference type="PANTHER" id="PTHR33693">
    <property type="entry name" value="TYPE-5 URACIL-DNA GLYCOSYLASE"/>
    <property type="match status" value="1"/>
</dbReference>
<dbReference type="EC" id="3.2.2.27" evidence="3"/>
<accession>A0ABW4R8H7</accession>
<protein>
    <recommendedName>
        <fullName evidence="4">Type-4 uracil-DNA glycosylase</fullName>
        <ecNumber evidence="3">3.2.2.27</ecNumber>
    </recommendedName>
</protein>
<evidence type="ECO:0000256" key="1">
    <source>
        <dbReference type="ARBA" id="ARBA00001400"/>
    </source>
</evidence>
<keyword evidence="6" id="KW-0479">Metal-binding</keyword>